<dbReference type="Proteomes" id="UP001499947">
    <property type="component" value="Unassembled WGS sequence"/>
</dbReference>
<comment type="caution">
    <text evidence="2">The sequence shown here is derived from an EMBL/GenBank/DDBJ whole genome shotgun (WGS) entry which is preliminary data.</text>
</comment>
<sequence length="54" mass="5428">MSAALMDPAHIDPMNTAAASEAVEMVRGAGNVSAGGGDKEAWGVPLDSRVFPAT</sequence>
<dbReference type="RefSeq" id="WP_211121583.1">
    <property type="nucleotide sequence ID" value="NZ_BAAALR010000047.1"/>
</dbReference>
<evidence type="ECO:0000313" key="3">
    <source>
        <dbReference type="Proteomes" id="UP001499947"/>
    </source>
</evidence>
<reference evidence="2 3" key="1">
    <citation type="journal article" date="2019" name="Int. J. Syst. Evol. Microbiol.">
        <title>The Global Catalogue of Microorganisms (GCM) 10K type strain sequencing project: providing services to taxonomists for standard genome sequencing and annotation.</title>
        <authorList>
            <consortium name="The Broad Institute Genomics Platform"/>
            <consortium name="The Broad Institute Genome Sequencing Center for Infectious Disease"/>
            <person name="Wu L."/>
            <person name="Ma J."/>
        </authorList>
    </citation>
    <scope>NUCLEOTIDE SEQUENCE [LARGE SCALE GENOMIC DNA]</scope>
    <source>
        <strain evidence="2 3">JCM 13244</strain>
    </source>
</reference>
<organism evidence="2 3">
    <name type="scientific">Streptomyces yatensis</name>
    <dbReference type="NCBI Taxonomy" id="155177"/>
    <lineage>
        <taxon>Bacteria</taxon>
        <taxon>Bacillati</taxon>
        <taxon>Actinomycetota</taxon>
        <taxon>Actinomycetes</taxon>
        <taxon>Kitasatosporales</taxon>
        <taxon>Streptomycetaceae</taxon>
        <taxon>Streptomyces</taxon>
        <taxon>Streptomyces violaceusniger group</taxon>
    </lineage>
</organism>
<dbReference type="EMBL" id="BAAALR010000047">
    <property type="protein sequence ID" value="GAA1696538.1"/>
    <property type="molecule type" value="Genomic_DNA"/>
</dbReference>
<name>A0ABN2I0I4_9ACTN</name>
<evidence type="ECO:0000313" key="2">
    <source>
        <dbReference type="EMBL" id="GAA1696538.1"/>
    </source>
</evidence>
<gene>
    <name evidence="2" type="ORF">GCM10009680_40770</name>
</gene>
<feature type="region of interest" description="Disordered" evidence="1">
    <location>
        <begin position="31"/>
        <end position="54"/>
    </location>
</feature>
<proteinExistence type="predicted"/>
<protein>
    <submittedName>
        <fullName evidence="2">Uncharacterized protein</fullName>
    </submittedName>
</protein>
<accession>A0ABN2I0I4</accession>
<keyword evidence="3" id="KW-1185">Reference proteome</keyword>
<evidence type="ECO:0000256" key="1">
    <source>
        <dbReference type="SAM" id="MobiDB-lite"/>
    </source>
</evidence>